<comment type="similarity">
    <text evidence="8">Belongs to the P-Pant transferase superfamily. AcpS family.</text>
</comment>
<keyword evidence="7 8" id="KW-0275">Fatty acid biosynthesis</keyword>
<evidence type="ECO:0000256" key="6">
    <source>
        <dbReference type="ARBA" id="ARBA00023098"/>
    </source>
</evidence>
<evidence type="ECO:0000259" key="9">
    <source>
        <dbReference type="Pfam" id="PF01648"/>
    </source>
</evidence>
<sequence length="128" mass="13774">MIIGVGMDMVDIARVAGLLREKSGDRFMRRILTEEEQQLAAGKRGRLAEFTAGRFAAKEAVVKALGCGIGRQAGFHDVSVLPDEAGKPHCFLSEGARQRLGLGQDVVVHLSITHTDTMAAAYAVVERP</sequence>
<protein>
    <recommendedName>
        <fullName evidence="8">Holo-[acyl-carrier-protein] synthase</fullName>
        <shortName evidence="8">Holo-ACP synthase</shortName>
        <ecNumber evidence="8">2.7.8.7</ecNumber>
    </recommendedName>
    <alternativeName>
        <fullName evidence="8">4'-phosphopantetheinyl transferase AcpS</fullName>
    </alternativeName>
</protein>
<evidence type="ECO:0000313" key="10">
    <source>
        <dbReference type="EMBL" id="MCY9596228.1"/>
    </source>
</evidence>
<evidence type="ECO:0000256" key="2">
    <source>
        <dbReference type="ARBA" id="ARBA00022679"/>
    </source>
</evidence>
<evidence type="ECO:0000256" key="1">
    <source>
        <dbReference type="ARBA" id="ARBA00022516"/>
    </source>
</evidence>
<dbReference type="InterPro" id="IPR037143">
    <property type="entry name" value="4-PPantetheinyl_Trfase_dom_sf"/>
</dbReference>
<proteinExistence type="inferred from homology"/>
<dbReference type="NCBIfam" id="TIGR00516">
    <property type="entry name" value="acpS"/>
    <property type="match status" value="1"/>
</dbReference>
<keyword evidence="4 8" id="KW-0276">Fatty acid metabolism</keyword>
<dbReference type="RefSeq" id="WP_042235813.1">
    <property type="nucleotide sequence ID" value="NZ_BQWH01000005.1"/>
</dbReference>
<dbReference type="OrthoDB" id="517356at2"/>
<reference evidence="10 13" key="2">
    <citation type="submission" date="2022-05" db="EMBL/GenBank/DDBJ databases">
        <title>Genome Sequencing of Bee-Associated Microbes.</title>
        <authorList>
            <person name="Dunlap C."/>
        </authorList>
    </citation>
    <scope>NUCLEOTIDE SEQUENCE [LARGE SCALE GENOMIC DNA]</scope>
    <source>
        <strain evidence="10 13">NRRL B-23120</strain>
    </source>
</reference>
<feature type="binding site" evidence="8">
    <location>
        <position position="8"/>
    </location>
    <ligand>
        <name>Mg(2+)</name>
        <dbReference type="ChEBI" id="CHEBI:18420"/>
    </ligand>
</feature>
<dbReference type="AlphaFoldDB" id="A0A410X3T2"/>
<dbReference type="InterPro" id="IPR004568">
    <property type="entry name" value="Ppantetheine-prot_Trfase_dom"/>
</dbReference>
<evidence type="ECO:0000256" key="5">
    <source>
        <dbReference type="ARBA" id="ARBA00022842"/>
    </source>
</evidence>
<dbReference type="EMBL" id="CP026520">
    <property type="protein sequence ID" value="QAV21251.1"/>
    <property type="molecule type" value="Genomic_DNA"/>
</dbReference>
<comment type="subcellular location">
    <subcellularLocation>
        <location evidence="8">Cytoplasm</location>
    </subcellularLocation>
</comment>
<dbReference type="EMBL" id="JAMDMJ010000012">
    <property type="protein sequence ID" value="MCY9596228.1"/>
    <property type="molecule type" value="Genomic_DNA"/>
</dbReference>
<keyword evidence="5 8" id="KW-0460">Magnesium</keyword>
<keyword evidence="6 8" id="KW-0443">Lipid metabolism</keyword>
<dbReference type="EC" id="2.7.8.7" evidence="8"/>
<dbReference type="KEGG" id="pchi:PC41400_27735"/>
<reference evidence="11 12" key="1">
    <citation type="submission" date="2018-01" db="EMBL/GenBank/DDBJ databases">
        <title>The whole genome sequencing and assembly of Paenibacillus chitinolyticus KCCM 41400 strain.</title>
        <authorList>
            <person name="Kim J.-Y."/>
            <person name="Park M.-K."/>
            <person name="Lee Y.-J."/>
            <person name="Yi H."/>
            <person name="Bahn Y.-S."/>
            <person name="Kim J.F."/>
            <person name="Lee D.-W."/>
        </authorList>
    </citation>
    <scope>NUCLEOTIDE SEQUENCE [LARGE SCALE GENOMIC DNA]</scope>
    <source>
        <strain evidence="11 12">KCCM 41400</strain>
    </source>
</reference>
<dbReference type="Pfam" id="PF01648">
    <property type="entry name" value="ACPS"/>
    <property type="match status" value="1"/>
</dbReference>
<evidence type="ECO:0000313" key="13">
    <source>
        <dbReference type="Proteomes" id="UP001527202"/>
    </source>
</evidence>
<keyword evidence="1 8" id="KW-0444">Lipid biosynthesis</keyword>
<dbReference type="Proteomes" id="UP000288943">
    <property type="component" value="Chromosome"/>
</dbReference>
<evidence type="ECO:0000256" key="3">
    <source>
        <dbReference type="ARBA" id="ARBA00022723"/>
    </source>
</evidence>
<keyword evidence="13" id="KW-1185">Reference proteome</keyword>
<dbReference type="HAMAP" id="MF_00101">
    <property type="entry name" value="AcpS"/>
    <property type="match status" value="1"/>
</dbReference>
<name>A0A410X3T2_9BACL</name>
<organism evidence="11 12">
    <name type="scientific">Paenibacillus chitinolyticus</name>
    <dbReference type="NCBI Taxonomy" id="79263"/>
    <lineage>
        <taxon>Bacteria</taxon>
        <taxon>Bacillati</taxon>
        <taxon>Bacillota</taxon>
        <taxon>Bacilli</taxon>
        <taxon>Bacillales</taxon>
        <taxon>Paenibacillaceae</taxon>
        <taxon>Paenibacillus</taxon>
    </lineage>
</organism>
<evidence type="ECO:0000256" key="4">
    <source>
        <dbReference type="ARBA" id="ARBA00022832"/>
    </source>
</evidence>
<evidence type="ECO:0000256" key="8">
    <source>
        <dbReference type="HAMAP-Rule" id="MF_00101"/>
    </source>
</evidence>
<dbReference type="NCBIfam" id="TIGR00556">
    <property type="entry name" value="pantethn_trn"/>
    <property type="match status" value="1"/>
</dbReference>
<dbReference type="GO" id="GO:0008897">
    <property type="term" value="F:holo-[acyl-carrier-protein] synthase activity"/>
    <property type="evidence" value="ECO:0007669"/>
    <property type="project" value="UniProtKB-UniRule"/>
</dbReference>
<comment type="cofactor">
    <cofactor evidence="8">
        <name>Mg(2+)</name>
        <dbReference type="ChEBI" id="CHEBI:18420"/>
    </cofactor>
</comment>
<keyword evidence="2 8" id="KW-0808">Transferase</keyword>
<feature type="domain" description="4'-phosphopantetheinyl transferase" evidence="9">
    <location>
        <begin position="4"/>
        <end position="97"/>
    </location>
</feature>
<dbReference type="GO" id="GO:0005737">
    <property type="term" value="C:cytoplasm"/>
    <property type="evidence" value="ECO:0007669"/>
    <property type="project" value="UniProtKB-SubCell"/>
</dbReference>
<evidence type="ECO:0000256" key="7">
    <source>
        <dbReference type="ARBA" id="ARBA00023160"/>
    </source>
</evidence>
<gene>
    <name evidence="8 11" type="primary">acpS</name>
    <name evidence="10" type="ORF">M5X16_10625</name>
    <name evidence="11" type="ORF">PC41400_27735</name>
</gene>
<dbReference type="GeneID" id="95378584"/>
<dbReference type="InterPro" id="IPR002582">
    <property type="entry name" value="ACPS"/>
</dbReference>
<dbReference type="GO" id="GO:0000287">
    <property type="term" value="F:magnesium ion binding"/>
    <property type="evidence" value="ECO:0007669"/>
    <property type="project" value="UniProtKB-UniRule"/>
</dbReference>
<comment type="function">
    <text evidence="8">Transfers the 4'-phosphopantetheine moiety from coenzyme A to a Ser of acyl-carrier-protein.</text>
</comment>
<feature type="binding site" evidence="8">
    <location>
        <position position="59"/>
    </location>
    <ligand>
        <name>Mg(2+)</name>
        <dbReference type="ChEBI" id="CHEBI:18420"/>
    </ligand>
</feature>
<dbReference type="GO" id="GO:0006633">
    <property type="term" value="P:fatty acid biosynthetic process"/>
    <property type="evidence" value="ECO:0007669"/>
    <property type="project" value="UniProtKB-UniRule"/>
</dbReference>
<evidence type="ECO:0000313" key="12">
    <source>
        <dbReference type="Proteomes" id="UP000288943"/>
    </source>
</evidence>
<accession>A0A410X3T2</accession>
<comment type="catalytic activity">
    <reaction evidence="8">
        <text>apo-[ACP] + CoA = holo-[ACP] + adenosine 3',5'-bisphosphate + H(+)</text>
        <dbReference type="Rhea" id="RHEA:12068"/>
        <dbReference type="Rhea" id="RHEA-COMP:9685"/>
        <dbReference type="Rhea" id="RHEA-COMP:9690"/>
        <dbReference type="ChEBI" id="CHEBI:15378"/>
        <dbReference type="ChEBI" id="CHEBI:29999"/>
        <dbReference type="ChEBI" id="CHEBI:57287"/>
        <dbReference type="ChEBI" id="CHEBI:58343"/>
        <dbReference type="ChEBI" id="CHEBI:64479"/>
        <dbReference type="EC" id="2.7.8.7"/>
    </reaction>
</comment>
<evidence type="ECO:0000313" key="11">
    <source>
        <dbReference type="EMBL" id="QAV21251.1"/>
    </source>
</evidence>
<dbReference type="InterPro" id="IPR008278">
    <property type="entry name" value="4-PPantetheinyl_Trfase_dom"/>
</dbReference>
<dbReference type="Gene3D" id="3.90.470.20">
    <property type="entry name" value="4'-phosphopantetheinyl transferase domain"/>
    <property type="match status" value="1"/>
</dbReference>
<dbReference type="SUPFAM" id="SSF56214">
    <property type="entry name" value="4'-phosphopantetheinyl transferase"/>
    <property type="match status" value="1"/>
</dbReference>
<keyword evidence="8" id="KW-0963">Cytoplasm</keyword>
<keyword evidence="3 8" id="KW-0479">Metal-binding</keyword>
<dbReference type="Proteomes" id="UP001527202">
    <property type="component" value="Unassembled WGS sequence"/>
</dbReference>